<dbReference type="AlphaFoldDB" id="A0A0G1UUE1"/>
<gene>
    <name evidence="1" type="ORF">UX85_C0003G0004</name>
</gene>
<evidence type="ECO:0000313" key="1">
    <source>
        <dbReference type="EMBL" id="KKU61345.1"/>
    </source>
</evidence>
<reference evidence="1 2" key="1">
    <citation type="journal article" date="2015" name="Nature">
        <title>rRNA introns, odd ribosomes, and small enigmatic genomes across a large radiation of phyla.</title>
        <authorList>
            <person name="Brown C.T."/>
            <person name="Hug L.A."/>
            <person name="Thomas B.C."/>
            <person name="Sharon I."/>
            <person name="Castelle C.J."/>
            <person name="Singh A."/>
            <person name="Wilkins M.J."/>
            <person name="Williams K.H."/>
            <person name="Banfield J.F."/>
        </authorList>
    </citation>
    <scope>NUCLEOTIDE SEQUENCE [LARGE SCALE GENOMIC DNA]</scope>
</reference>
<evidence type="ECO:0000313" key="2">
    <source>
        <dbReference type="Proteomes" id="UP000033860"/>
    </source>
</evidence>
<dbReference type="SUPFAM" id="SSF53955">
    <property type="entry name" value="Lysozyme-like"/>
    <property type="match status" value="1"/>
</dbReference>
<name>A0A0G1UUE1_9BACT</name>
<organism evidence="1 2">
    <name type="scientific">Candidatus Beckwithbacteria bacterium GW2011_GWB1_47_15</name>
    <dbReference type="NCBI Taxonomy" id="1618371"/>
    <lineage>
        <taxon>Bacteria</taxon>
        <taxon>Candidatus Beckwithiibacteriota</taxon>
    </lineage>
</organism>
<dbReference type="InterPro" id="IPR023346">
    <property type="entry name" value="Lysozyme-like_dom_sf"/>
</dbReference>
<sequence length="182" mass="20198">MALVTLFLSLGYYLNLAQLKTVSFRPRIAFSSVDPVGSHAVLPEVLGAFTFSVKPADAIPEIVKNYLKKYSSPLYPQADFLVETARNNNLDPRLLVAIAQQESNLCKKIPDDSFNCWGWGIHSRGTLRFASYQEAIEAVAQGLSQNYFGQGLTTPEEIQGIYTPLSDGSWSKAVQQFLDEMN</sequence>
<evidence type="ECO:0008006" key="3">
    <source>
        <dbReference type="Google" id="ProtNLM"/>
    </source>
</evidence>
<dbReference type="Proteomes" id="UP000033860">
    <property type="component" value="Unassembled WGS sequence"/>
</dbReference>
<protein>
    <recommendedName>
        <fullName evidence="3">Mannosyl-glycoprotein endo-beta-N-acetylglucosamidase-like domain-containing protein</fullName>
    </recommendedName>
</protein>
<proteinExistence type="predicted"/>
<accession>A0A0G1UUE1</accession>
<dbReference type="EMBL" id="LCNT01000003">
    <property type="protein sequence ID" value="KKU61345.1"/>
    <property type="molecule type" value="Genomic_DNA"/>
</dbReference>
<comment type="caution">
    <text evidence="1">The sequence shown here is derived from an EMBL/GenBank/DDBJ whole genome shotgun (WGS) entry which is preliminary data.</text>
</comment>